<gene>
    <name evidence="5" type="ORF">GCM10010531_05340</name>
</gene>
<dbReference type="CDD" id="cd00090">
    <property type="entry name" value="HTH_ARSR"/>
    <property type="match status" value="1"/>
</dbReference>
<dbReference type="SUPFAM" id="SSF46785">
    <property type="entry name" value="Winged helix' DNA-binding domain"/>
    <property type="match status" value="1"/>
</dbReference>
<reference evidence="6" key="1">
    <citation type="journal article" date="2019" name="Int. J. Syst. Evol. Microbiol.">
        <title>The Global Catalogue of Microorganisms (GCM) 10K type strain sequencing project: providing services to taxonomists for standard genome sequencing and annotation.</title>
        <authorList>
            <consortium name="The Broad Institute Genomics Platform"/>
            <consortium name="The Broad Institute Genome Sequencing Center for Infectious Disease"/>
            <person name="Wu L."/>
            <person name="Ma J."/>
        </authorList>
    </citation>
    <scope>NUCLEOTIDE SEQUENCE [LARGE SCALE GENOMIC DNA]</scope>
    <source>
        <strain evidence="6">JCM 15614</strain>
    </source>
</reference>
<dbReference type="InterPro" id="IPR000835">
    <property type="entry name" value="HTH_MarR-typ"/>
</dbReference>
<name>A0ABP6NSG5_9ACTN</name>
<protein>
    <recommendedName>
        <fullName evidence="4">HTH marR-type domain-containing protein</fullName>
    </recommendedName>
</protein>
<dbReference type="RefSeq" id="WP_344686966.1">
    <property type="nucleotide sequence ID" value="NZ_BAAAVV010000001.1"/>
</dbReference>
<keyword evidence="1" id="KW-0805">Transcription regulation</keyword>
<accession>A0ABP6NSG5</accession>
<dbReference type="InterPro" id="IPR052362">
    <property type="entry name" value="HTH-GbsR_regulator"/>
</dbReference>
<dbReference type="InterPro" id="IPR036390">
    <property type="entry name" value="WH_DNA-bd_sf"/>
</dbReference>
<evidence type="ECO:0000256" key="1">
    <source>
        <dbReference type="ARBA" id="ARBA00023015"/>
    </source>
</evidence>
<dbReference type="PANTHER" id="PTHR38465">
    <property type="entry name" value="HTH-TYPE TRANSCRIPTIONAL REGULATOR MJ1563-RELATED"/>
    <property type="match status" value="1"/>
</dbReference>
<keyword evidence="3" id="KW-0804">Transcription</keyword>
<dbReference type="InterPro" id="IPR036388">
    <property type="entry name" value="WH-like_DNA-bd_sf"/>
</dbReference>
<evidence type="ECO:0000313" key="6">
    <source>
        <dbReference type="Proteomes" id="UP001499924"/>
    </source>
</evidence>
<dbReference type="Pfam" id="PF12802">
    <property type="entry name" value="MarR_2"/>
    <property type="match status" value="1"/>
</dbReference>
<organism evidence="5 6">
    <name type="scientific">Blastococcus jejuensis</name>
    <dbReference type="NCBI Taxonomy" id="351224"/>
    <lineage>
        <taxon>Bacteria</taxon>
        <taxon>Bacillati</taxon>
        <taxon>Actinomycetota</taxon>
        <taxon>Actinomycetes</taxon>
        <taxon>Geodermatophilales</taxon>
        <taxon>Geodermatophilaceae</taxon>
        <taxon>Blastococcus</taxon>
    </lineage>
</organism>
<keyword evidence="6" id="KW-1185">Reference proteome</keyword>
<dbReference type="Proteomes" id="UP001499924">
    <property type="component" value="Unassembled WGS sequence"/>
</dbReference>
<keyword evidence="2" id="KW-0238">DNA-binding</keyword>
<sequence length="137" mass="14831">MPARVLAYALVADHDTHTAGQFAEGLDVSPAAISGALHQLMDLGLVERTREPGVRSDLYALAQHNPLPRYLASRIQRVRTAEDRLTDAVQSLRRGTPGGTRISEALAFAAFLRTELGDAIARWQESPRPESDETAGG</sequence>
<comment type="caution">
    <text evidence="5">The sequence shown here is derived from an EMBL/GenBank/DDBJ whole genome shotgun (WGS) entry which is preliminary data.</text>
</comment>
<evidence type="ECO:0000259" key="4">
    <source>
        <dbReference type="Pfam" id="PF12802"/>
    </source>
</evidence>
<dbReference type="InterPro" id="IPR011991">
    <property type="entry name" value="ArsR-like_HTH"/>
</dbReference>
<evidence type="ECO:0000313" key="5">
    <source>
        <dbReference type="EMBL" id="GAA3156955.1"/>
    </source>
</evidence>
<feature type="domain" description="HTH marR-type" evidence="4">
    <location>
        <begin position="11"/>
        <end position="54"/>
    </location>
</feature>
<proteinExistence type="predicted"/>
<dbReference type="Gene3D" id="1.10.10.10">
    <property type="entry name" value="Winged helix-like DNA-binding domain superfamily/Winged helix DNA-binding domain"/>
    <property type="match status" value="1"/>
</dbReference>
<dbReference type="PANTHER" id="PTHR38465:SF2">
    <property type="entry name" value="HTH-TYPE TRANSCRIPTIONAL REGULATOR MMPR5"/>
    <property type="match status" value="1"/>
</dbReference>
<evidence type="ECO:0000256" key="2">
    <source>
        <dbReference type="ARBA" id="ARBA00023125"/>
    </source>
</evidence>
<evidence type="ECO:0000256" key="3">
    <source>
        <dbReference type="ARBA" id="ARBA00023163"/>
    </source>
</evidence>
<dbReference type="EMBL" id="BAAAVV010000001">
    <property type="protein sequence ID" value="GAA3156955.1"/>
    <property type="molecule type" value="Genomic_DNA"/>
</dbReference>